<evidence type="ECO:0000256" key="4">
    <source>
        <dbReference type="ARBA" id="ARBA00022989"/>
    </source>
</evidence>
<feature type="transmembrane region" description="Helical" evidence="7">
    <location>
        <begin position="114"/>
        <end position="130"/>
    </location>
</feature>
<feature type="transmembrane region" description="Helical" evidence="7">
    <location>
        <begin position="136"/>
        <end position="157"/>
    </location>
</feature>
<dbReference type="eggNOG" id="COG2717">
    <property type="taxonomic scope" value="Bacteria"/>
</dbReference>
<protein>
    <submittedName>
        <fullName evidence="9">Ferric reductase-like transmembrane component-like</fullName>
    </submittedName>
</protein>
<dbReference type="InterPro" id="IPR022837">
    <property type="entry name" value="MsrQ-like"/>
</dbReference>
<dbReference type="EMBL" id="CP000393">
    <property type="protein sequence ID" value="ABG51456.1"/>
    <property type="molecule type" value="Genomic_DNA"/>
</dbReference>
<dbReference type="RefSeq" id="WP_011611825.1">
    <property type="nucleotide sequence ID" value="NC_008312.1"/>
</dbReference>
<dbReference type="OrthoDB" id="9788328at2"/>
<comment type="subcellular location">
    <subcellularLocation>
        <location evidence="1">Membrane</location>
        <topology evidence="1">Multi-pass membrane protein</topology>
    </subcellularLocation>
</comment>
<evidence type="ECO:0000313" key="9">
    <source>
        <dbReference type="EMBL" id="ABG51456.1"/>
    </source>
</evidence>
<dbReference type="HOGENOM" id="CLU_1465897_0_0_3"/>
<feature type="transmembrane region" description="Helical" evidence="7">
    <location>
        <begin position="12"/>
        <end position="30"/>
    </location>
</feature>
<evidence type="ECO:0000256" key="1">
    <source>
        <dbReference type="ARBA" id="ARBA00004141"/>
    </source>
</evidence>
<organism evidence="9">
    <name type="scientific">Trichodesmium erythraeum (strain IMS101)</name>
    <dbReference type="NCBI Taxonomy" id="203124"/>
    <lineage>
        <taxon>Bacteria</taxon>
        <taxon>Bacillati</taxon>
        <taxon>Cyanobacteriota</taxon>
        <taxon>Cyanophyceae</taxon>
        <taxon>Oscillatoriophycideae</taxon>
        <taxon>Oscillatoriales</taxon>
        <taxon>Microcoleaceae</taxon>
        <taxon>Trichodesmium</taxon>
    </lineage>
</organism>
<dbReference type="PANTHER" id="PTHR36964:SF1">
    <property type="entry name" value="PROTEIN-METHIONINE-SULFOXIDE REDUCTASE HEME-BINDING SUBUNIT MSRQ"/>
    <property type="match status" value="1"/>
</dbReference>
<name>Q112W8_TRIEI</name>
<keyword evidence="4 7" id="KW-1133">Transmembrane helix</keyword>
<evidence type="ECO:0000256" key="3">
    <source>
        <dbReference type="ARBA" id="ARBA00022692"/>
    </source>
</evidence>
<keyword evidence="2" id="KW-0813">Transport</keyword>
<gene>
    <name evidence="9" type="ordered locus">Tery_2227</name>
</gene>
<dbReference type="InterPro" id="IPR013130">
    <property type="entry name" value="Fe3_Rdtase_TM_dom"/>
</dbReference>
<dbReference type="AlphaFoldDB" id="Q112W8"/>
<evidence type="ECO:0000259" key="8">
    <source>
        <dbReference type="Pfam" id="PF01794"/>
    </source>
</evidence>
<dbReference type="STRING" id="203124.Tery_2227"/>
<feature type="transmembrane region" description="Helical" evidence="7">
    <location>
        <begin position="79"/>
        <end position="102"/>
    </location>
</feature>
<sequence length="179" mass="21025">MDSAPVANCLGLLALIFYIATLLPTTLKIVFPGTKKTRFLKFLFKYRRQIGIVTFFFTVAHARLLIIKRYFDFFNLQTYLISYTGVASFIIFALLTITSNNWSIKIMKKNWKKLHQMTYLAMFLLLWHVIDKMQGHWSYITPLAMLGITSITILFIIRKILEWRKKWAKTKSKNETTIA</sequence>
<keyword evidence="5" id="KW-0408">Iron</keyword>
<keyword evidence="6 7" id="KW-0472">Membrane</keyword>
<dbReference type="GO" id="GO:0016679">
    <property type="term" value="F:oxidoreductase activity, acting on diphenols and related substances as donors"/>
    <property type="evidence" value="ECO:0007669"/>
    <property type="project" value="TreeGrafter"/>
</dbReference>
<dbReference type="GO" id="GO:0010181">
    <property type="term" value="F:FMN binding"/>
    <property type="evidence" value="ECO:0007669"/>
    <property type="project" value="TreeGrafter"/>
</dbReference>
<feature type="domain" description="Ferric oxidoreductase" evidence="8">
    <location>
        <begin position="10"/>
        <end position="125"/>
    </location>
</feature>
<keyword evidence="3 7" id="KW-0812">Transmembrane</keyword>
<dbReference type="GO" id="GO:0005886">
    <property type="term" value="C:plasma membrane"/>
    <property type="evidence" value="ECO:0007669"/>
    <property type="project" value="TreeGrafter"/>
</dbReference>
<evidence type="ECO:0000256" key="6">
    <source>
        <dbReference type="ARBA" id="ARBA00023136"/>
    </source>
</evidence>
<reference evidence="9" key="1">
    <citation type="submission" date="2006-06" db="EMBL/GenBank/DDBJ databases">
        <title>Complete sequence of Trichodesmium erythraeum IMS101.</title>
        <authorList>
            <consortium name="US DOE Joint Genome Institute"/>
            <person name="Copeland A."/>
            <person name="Lucas S."/>
            <person name="Lapidus A."/>
            <person name="Barry K."/>
            <person name="Detter J.C."/>
            <person name="Glavina del Rio T."/>
            <person name="Hammon N."/>
            <person name="Israni S."/>
            <person name="Dalin E."/>
            <person name="Tice H."/>
            <person name="Pitluck S."/>
            <person name="Kiss H."/>
            <person name="Munk A.C."/>
            <person name="Brettin T."/>
            <person name="Bruce D."/>
            <person name="Han C."/>
            <person name="Tapia R."/>
            <person name="Gilna P."/>
            <person name="Schmutz J."/>
            <person name="Larimer F."/>
            <person name="Land M."/>
            <person name="Hauser L."/>
            <person name="Kyrpides N."/>
            <person name="Kim E."/>
            <person name="Richardson P."/>
        </authorList>
    </citation>
    <scope>NUCLEOTIDE SEQUENCE [LARGE SCALE GENOMIC DNA]</scope>
    <source>
        <strain evidence="9">IMS101</strain>
    </source>
</reference>
<dbReference type="PANTHER" id="PTHR36964">
    <property type="entry name" value="PROTEIN-METHIONINE-SULFOXIDE REDUCTASE HEME-BINDING SUBUNIT MSRQ"/>
    <property type="match status" value="1"/>
</dbReference>
<feature type="transmembrane region" description="Helical" evidence="7">
    <location>
        <begin position="50"/>
        <end position="67"/>
    </location>
</feature>
<evidence type="ECO:0000256" key="7">
    <source>
        <dbReference type="SAM" id="Phobius"/>
    </source>
</evidence>
<dbReference type="Pfam" id="PF01794">
    <property type="entry name" value="Ferric_reduct"/>
    <property type="match status" value="1"/>
</dbReference>
<accession>Q112W8</accession>
<evidence type="ECO:0000256" key="2">
    <source>
        <dbReference type="ARBA" id="ARBA00022448"/>
    </source>
</evidence>
<dbReference type="GO" id="GO:0020037">
    <property type="term" value="F:heme binding"/>
    <property type="evidence" value="ECO:0007669"/>
    <property type="project" value="TreeGrafter"/>
</dbReference>
<dbReference type="KEGG" id="ter:Tery_2227"/>
<proteinExistence type="predicted"/>
<evidence type="ECO:0000256" key="5">
    <source>
        <dbReference type="ARBA" id="ARBA00023004"/>
    </source>
</evidence>